<reference evidence="2 3" key="1">
    <citation type="submission" date="2024-01" db="EMBL/GenBank/DDBJ databases">
        <title>A draft genome for the cacao thread blight pathogen Marasmiellus scandens.</title>
        <authorList>
            <person name="Baruah I.K."/>
            <person name="Leung J."/>
            <person name="Bukari Y."/>
            <person name="Amoako-Attah I."/>
            <person name="Meinhardt L.W."/>
            <person name="Bailey B.A."/>
            <person name="Cohen S.P."/>
        </authorList>
    </citation>
    <scope>NUCLEOTIDE SEQUENCE [LARGE SCALE GENOMIC DNA]</scope>
    <source>
        <strain evidence="2 3">GH-19</strain>
    </source>
</reference>
<name>A0ABR1JSV8_9AGAR</name>
<comment type="caution">
    <text evidence="2">The sequence shown here is derived from an EMBL/GenBank/DDBJ whole genome shotgun (WGS) entry which is preliminary data.</text>
</comment>
<gene>
    <name evidence="2" type="ORF">VKT23_006579</name>
</gene>
<evidence type="ECO:0000313" key="2">
    <source>
        <dbReference type="EMBL" id="KAK7464412.1"/>
    </source>
</evidence>
<dbReference type="Proteomes" id="UP001498398">
    <property type="component" value="Unassembled WGS sequence"/>
</dbReference>
<evidence type="ECO:0000256" key="1">
    <source>
        <dbReference type="SAM" id="MobiDB-lite"/>
    </source>
</evidence>
<keyword evidence="3" id="KW-1185">Reference proteome</keyword>
<feature type="region of interest" description="Disordered" evidence="1">
    <location>
        <begin position="1"/>
        <end position="66"/>
    </location>
</feature>
<sequence>MANSVIELSDSPGPTSIASKASSSTRKRPRADDSSNTEACQACEGTGRVAKKAKKGKKEPEPSKWPWINMRKPELQFKNTKIEFYNCGGIVFKATGKTLEDRLDKLEKWLAECEGDETAHPQYGRF</sequence>
<accession>A0ABR1JSV8</accession>
<organism evidence="2 3">
    <name type="scientific">Marasmiellus scandens</name>
    <dbReference type="NCBI Taxonomy" id="2682957"/>
    <lineage>
        <taxon>Eukaryota</taxon>
        <taxon>Fungi</taxon>
        <taxon>Dikarya</taxon>
        <taxon>Basidiomycota</taxon>
        <taxon>Agaricomycotina</taxon>
        <taxon>Agaricomycetes</taxon>
        <taxon>Agaricomycetidae</taxon>
        <taxon>Agaricales</taxon>
        <taxon>Marasmiineae</taxon>
        <taxon>Omphalotaceae</taxon>
        <taxon>Marasmiellus</taxon>
    </lineage>
</organism>
<dbReference type="EMBL" id="JBANRG010000008">
    <property type="protein sequence ID" value="KAK7464412.1"/>
    <property type="molecule type" value="Genomic_DNA"/>
</dbReference>
<evidence type="ECO:0000313" key="3">
    <source>
        <dbReference type="Proteomes" id="UP001498398"/>
    </source>
</evidence>
<proteinExistence type="predicted"/>
<protein>
    <submittedName>
        <fullName evidence="2">Uncharacterized protein</fullName>
    </submittedName>
</protein>
<feature type="compositionally biased region" description="Polar residues" evidence="1">
    <location>
        <begin position="12"/>
        <end position="24"/>
    </location>
</feature>